<sequence>MQFINNWSQSVTLASGATSLALNLPDGDFRLTLADSKFTPTRWEIVGATVAGGTATLARGLEGTTDQDWPTDSVIYCAVTAGLLADLFARVEALEGSGVAPYQLTAAASGAGAGFQDGAYGALTPATISLGGVDRGILMLTTEQGATNTTITFQIDAQISATVRIRIDGLMPAGMDWIALDLIASSYTIVTVEGLSSMVAGQTYGIWLEEV</sequence>
<dbReference type="Proteomes" id="UP000235881">
    <property type="component" value="Unassembled WGS sequence"/>
</dbReference>
<evidence type="ECO:0000313" key="2">
    <source>
        <dbReference type="Proteomes" id="UP000235881"/>
    </source>
</evidence>
<organism evidence="1 2">
    <name type="scientific">Stutzerimonas degradans</name>
    <dbReference type="NCBI Taxonomy" id="2968968"/>
    <lineage>
        <taxon>Bacteria</taxon>
        <taxon>Pseudomonadati</taxon>
        <taxon>Pseudomonadota</taxon>
        <taxon>Gammaproteobacteria</taxon>
        <taxon>Pseudomonadales</taxon>
        <taxon>Pseudomonadaceae</taxon>
        <taxon>Stutzerimonas</taxon>
    </lineage>
</organism>
<name>A0A8E2QFW5_9GAMM</name>
<protein>
    <submittedName>
        <fullName evidence="1">Uncharacterized protein</fullName>
    </submittedName>
</protein>
<dbReference type="AlphaFoldDB" id="A0A8E2QFW5"/>
<accession>A0A8E2QFW5</accession>
<evidence type="ECO:0000313" key="1">
    <source>
        <dbReference type="EMBL" id="PNF77933.1"/>
    </source>
</evidence>
<proteinExistence type="predicted"/>
<keyword evidence="2" id="KW-1185">Reference proteome</keyword>
<reference evidence="1 2" key="1">
    <citation type="submission" date="2018-01" db="EMBL/GenBank/DDBJ databases">
        <title>Denitrification phenotypes of diverse strains of Pseudomonas stutzeri.</title>
        <authorList>
            <person name="Milligan D.A."/>
            <person name="Bergaust L."/>
            <person name="Bakken L.R."/>
            <person name="Frostegard A."/>
        </authorList>
    </citation>
    <scope>NUCLEOTIDE SEQUENCE [LARGE SCALE GENOMIC DNA]</scope>
    <source>
        <strain evidence="1 2">DSM 50238</strain>
    </source>
</reference>
<dbReference type="EMBL" id="POUK01000001">
    <property type="protein sequence ID" value="PNF77933.1"/>
    <property type="molecule type" value="Genomic_DNA"/>
</dbReference>
<gene>
    <name evidence="1" type="ORF">CXK95_01160</name>
</gene>
<dbReference type="RefSeq" id="WP_102827406.1">
    <property type="nucleotide sequence ID" value="NZ_CP065721.1"/>
</dbReference>
<comment type="caution">
    <text evidence="1">The sequence shown here is derived from an EMBL/GenBank/DDBJ whole genome shotgun (WGS) entry which is preliminary data.</text>
</comment>